<dbReference type="PRINTS" id="PR00035">
    <property type="entry name" value="HTHGNTR"/>
</dbReference>
<dbReference type="RefSeq" id="WP_252808377.1">
    <property type="nucleotide sequence ID" value="NZ_BAAABM010000003.1"/>
</dbReference>
<dbReference type="EMBL" id="BAAABM010000003">
    <property type="protein sequence ID" value="GAA0316161.1"/>
    <property type="molecule type" value="Genomic_DNA"/>
</dbReference>
<dbReference type="Proteomes" id="UP001501822">
    <property type="component" value="Unassembled WGS sequence"/>
</dbReference>
<gene>
    <name evidence="5" type="ORF">GCM10010151_02710</name>
</gene>
<dbReference type="InterPro" id="IPR011711">
    <property type="entry name" value="GntR_C"/>
</dbReference>
<feature type="domain" description="HTH gntR-type" evidence="4">
    <location>
        <begin position="26"/>
        <end position="96"/>
    </location>
</feature>
<dbReference type="SUPFAM" id="SSF48008">
    <property type="entry name" value="GntR ligand-binding domain-like"/>
    <property type="match status" value="1"/>
</dbReference>
<evidence type="ECO:0000259" key="4">
    <source>
        <dbReference type="PROSITE" id="PS50949"/>
    </source>
</evidence>
<reference evidence="5 6" key="1">
    <citation type="journal article" date="2019" name="Int. J. Syst. Evol. Microbiol.">
        <title>The Global Catalogue of Microorganisms (GCM) 10K type strain sequencing project: providing services to taxonomists for standard genome sequencing and annotation.</title>
        <authorList>
            <consortium name="The Broad Institute Genomics Platform"/>
            <consortium name="The Broad Institute Genome Sequencing Center for Infectious Disease"/>
            <person name="Wu L."/>
            <person name="Ma J."/>
        </authorList>
    </citation>
    <scope>NUCLEOTIDE SEQUENCE [LARGE SCALE GENOMIC DNA]</scope>
    <source>
        <strain evidence="5 6">JCM 3146</strain>
    </source>
</reference>
<dbReference type="InterPro" id="IPR036388">
    <property type="entry name" value="WH-like_DNA-bd_sf"/>
</dbReference>
<dbReference type="SMART" id="SM00345">
    <property type="entry name" value="HTH_GNTR"/>
    <property type="match status" value="1"/>
</dbReference>
<dbReference type="Pfam" id="PF07729">
    <property type="entry name" value="FCD"/>
    <property type="match status" value="1"/>
</dbReference>
<dbReference type="Gene3D" id="1.20.120.530">
    <property type="entry name" value="GntR ligand-binding domain-like"/>
    <property type="match status" value="1"/>
</dbReference>
<dbReference type="InterPro" id="IPR000524">
    <property type="entry name" value="Tscrpt_reg_HTH_GntR"/>
</dbReference>
<keyword evidence="3" id="KW-0804">Transcription</keyword>
<evidence type="ECO:0000256" key="2">
    <source>
        <dbReference type="ARBA" id="ARBA00023125"/>
    </source>
</evidence>
<proteinExistence type="predicted"/>
<dbReference type="PANTHER" id="PTHR43537:SF24">
    <property type="entry name" value="GLUCONATE OPERON TRANSCRIPTIONAL REPRESSOR"/>
    <property type="match status" value="1"/>
</dbReference>
<sequence length="255" mass="27221">MATGPPASGLTTAAVRALQALGNGPAGRADQIADRLAEAIRLGLIAPGERLPSEAVLSDQLGVATLTLREALATLRERGLVVTRRGRAGGSFVARPADGPHSRPGQADLTVRQLRELGDLRSAIFGTAAALAARRATAPEIQTLRRRAARLAAANTAAERRQADTEFGVAVALAAQSPRLTQEEANLRAEWGDLSWTLLRDTDHAETVRGRLALVDAVAAGDPEQARRLAEQQVADEVELLIRWRVDVYRTEVDQ</sequence>
<name>A0ABN0VSG0_9ACTN</name>
<dbReference type="CDD" id="cd07377">
    <property type="entry name" value="WHTH_GntR"/>
    <property type="match status" value="1"/>
</dbReference>
<protein>
    <submittedName>
        <fullName evidence="5">GntR family transcriptional regulator</fullName>
    </submittedName>
</protein>
<dbReference type="SUPFAM" id="SSF46785">
    <property type="entry name" value="Winged helix' DNA-binding domain"/>
    <property type="match status" value="1"/>
</dbReference>
<dbReference type="PANTHER" id="PTHR43537">
    <property type="entry name" value="TRANSCRIPTIONAL REGULATOR, GNTR FAMILY"/>
    <property type="match status" value="1"/>
</dbReference>
<dbReference type="InterPro" id="IPR036390">
    <property type="entry name" value="WH_DNA-bd_sf"/>
</dbReference>
<keyword evidence="1" id="KW-0805">Transcription regulation</keyword>
<evidence type="ECO:0000313" key="6">
    <source>
        <dbReference type="Proteomes" id="UP001501822"/>
    </source>
</evidence>
<dbReference type="InterPro" id="IPR008920">
    <property type="entry name" value="TF_FadR/GntR_C"/>
</dbReference>
<evidence type="ECO:0000313" key="5">
    <source>
        <dbReference type="EMBL" id="GAA0316161.1"/>
    </source>
</evidence>
<evidence type="ECO:0000256" key="3">
    <source>
        <dbReference type="ARBA" id="ARBA00023163"/>
    </source>
</evidence>
<keyword evidence="6" id="KW-1185">Reference proteome</keyword>
<evidence type="ECO:0000256" key="1">
    <source>
        <dbReference type="ARBA" id="ARBA00023015"/>
    </source>
</evidence>
<comment type="caution">
    <text evidence="5">The sequence shown here is derived from an EMBL/GenBank/DDBJ whole genome shotgun (WGS) entry which is preliminary data.</text>
</comment>
<dbReference type="PROSITE" id="PS50949">
    <property type="entry name" value="HTH_GNTR"/>
    <property type="match status" value="1"/>
</dbReference>
<keyword evidence="2" id="KW-0238">DNA-binding</keyword>
<dbReference type="Gene3D" id="1.10.10.10">
    <property type="entry name" value="Winged helix-like DNA-binding domain superfamily/Winged helix DNA-binding domain"/>
    <property type="match status" value="1"/>
</dbReference>
<dbReference type="SMART" id="SM00895">
    <property type="entry name" value="FCD"/>
    <property type="match status" value="1"/>
</dbReference>
<accession>A0ABN0VSG0</accession>
<organism evidence="5 6">
    <name type="scientific">Actinoallomurus spadix</name>
    <dbReference type="NCBI Taxonomy" id="79912"/>
    <lineage>
        <taxon>Bacteria</taxon>
        <taxon>Bacillati</taxon>
        <taxon>Actinomycetota</taxon>
        <taxon>Actinomycetes</taxon>
        <taxon>Streptosporangiales</taxon>
        <taxon>Thermomonosporaceae</taxon>
        <taxon>Actinoallomurus</taxon>
    </lineage>
</organism>
<dbReference type="Pfam" id="PF00392">
    <property type="entry name" value="GntR"/>
    <property type="match status" value="1"/>
</dbReference>